<dbReference type="eggNOG" id="ENOG502QUQC">
    <property type="taxonomic scope" value="Eukaryota"/>
</dbReference>
<dbReference type="InterPro" id="IPR011044">
    <property type="entry name" value="Quino_amine_DH_bsu"/>
</dbReference>
<dbReference type="InterPro" id="IPR007788">
    <property type="entry name" value="QCT"/>
</dbReference>
<name>L1K203_GUITC</name>
<protein>
    <recommendedName>
        <fullName evidence="4">Glutamine cyclotransferase</fullName>
    </recommendedName>
</protein>
<dbReference type="STRING" id="905079.L1K203"/>
<dbReference type="RefSeq" id="XP_005841612.1">
    <property type="nucleotide sequence ID" value="XM_005841555.1"/>
</dbReference>
<dbReference type="HOGENOM" id="CLU_060272_2_2_1"/>
<evidence type="ECO:0000313" key="3">
    <source>
        <dbReference type="Proteomes" id="UP000011087"/>
    </source>
</evidence>
<feature type="non-terminal residue" evidence="1">
    <location>
        <position position="217"/>
    </location>
</feature>
<evidence type="ECO:0008006" key="4">
    <source>
        <dbReference type="Google" id="ProtNLM"/>
    </source>
</evidence>
<feature type="non-terminal residue" evidence="1">
    <location>
        <position position="1"/>
    </location>
</feature>
<dbReference type="PaxDb" id="55529-EKX54632"/>
<proteinExistence type="predicted"/>
<gene>
    <name evidence="1" type="ORF">GUITHDRAFT_55786</name>
</gene>
<dbReference type="EnsemblProtists" id="EKX54632">
    <property type="protein sequence ID" value="EKX54632"/>
    <property type="gene ID" value="GUITHDRAFT_55786"/>
</dbReference>
<organism evidence="1">
    <name type="scientific">Guillardia theta (strain CCMP2712)</name>
    <name type="common">Cryptophyte</name>
    <dbReference type="NCBI Taxonomy" id="905079"/>
    <lineage>
        <taxon>Eukaryota</taxon>
        <taxon>Cryptophyceae</taxon>
        <taxon>Pyrenomonadales</taxon>
        <taxon>Geminigeraceae</taxon>
        <taxon>Guillardia</taxon>
    </lineage>
</organism>
<dbReference type="GeneID" id="17311242"/>
<evidence type="ECO:0000313" key="1">
    <source>
        <dbReference type="EMBL" id="EKX54632.1"/>
    </source>
</evidence>
<dbReference type="OrthoDB" id="409395at2759"/>
<dbReference type="SUPFAM" id="SSF50969">
    <property type="entry name" value="YVTN repeat-like/Quinoprotein amine dehydrogenase"/>
    <property type="match status" value="1"/>
</dbReference>
<evidence type="ECO:0000313" key="2">
    <source>
        <dbReference type="EnsemblProtists" id="EKX54632"/>
    </source>
</evidence>
<dbReference type="PANTHER" id="PTHR31270:SF1">
    <property type="entry name" value="GLUTAMINYL-PEPTIDE CYCLOTRANSFERASE"/>
    <property type="match status" value="1"/>
</dbReference>
<dbReference type="PANTHER" id="PTHR31270">
    <property type="entry name" value="GLUTAMINYL-PEPTIDE CYCLOTRANSFERASE"/>
    <property type="match status" value="1"/>
</dbReference>
<sequence>KVVRRYEHDQRSFTQGLEFDGEDTMLEGTGLYGKSLLRRLRYKDSKVLQETALDEDLFGEGITVYQDFIVQLTWKENVALVYDKNSLERKGSFTYPYEGWGAVTMGDSLITTDGTNVLSDLASTGVAVRIAIRLNELENVEGELWANLWPTETIIRIDPKSGRILGWVDLRGLRRECEKIAGPMKQLDVLNGIAFHKGSQGRKLIVTGKWWPRSFEI</sequence>
<dbReference type="KEGG" id="gtt:GUITHDRAFT_55786"/>
<reference evidence="3" key="2">
    <citation type="submission" date="2012-11" db="EMBL/GenBank/DDBJ databases">
        <authorList>
            <person name="Kuo A."/>
            <person name="Curtis B.A."/>
            <person name="Tanifuji G."/>
            <person name="Burki F."/>
            <person name="Gruber A."/>
            <person name="Irimia M."/>
            <person name="Maruyama S."/>
            <person name="Arias M.C."/>
            <person name="Ball S.G."/>
            <person name="Gile G.H."/>
            <person name="Hirakawa Y."/>
            <person name="Hopkins J.F."/>
            <person name="Rensing S.A."/>
            <person name="Schmutz J."/>
            <person name="Symeonidi A."/>
            <person name="Elias M."/>
            <person name="Eveleigh R.J."/>
            <person name="Herman E.K."/>
            <person name="Klute M.J."/>
            <person name="Nakayama T."/>
            <person name="Obornik M."/>
            <person name="Reyes-Prieto A."/>
            <person name="Armbrust E.V."/>
            <person name="Aves S.J."/>
            <person name="Beiko R.G."/>
            <person name="Coutinho P."/>
            <person name="Dacks J.B."/>
            <person name="Durnford D.G."/>
            <person name="Fast N.M."/>
            <person name="Green B.R."/>
            <person name="Grisdale C."/>
            <person name="Hempe F."/>
            <person name="Henrissat B."/>
            <person name="Hoppner M.P."/>
            <person name="Ishida K.-I."/>
            <person name="Kim E."/>
            <person name="Koreny L."/>
            <person name="Kroth P.G."/>
            <person name="Liu Y."/>
            <person name="Malik S.-B."/>
            <person name="Maier U.G."/>
            <person name="McRose D."/>
            <person name="Mock T."/>
            <person name="Neilson J.A."/>
            <person name="Onodera N.T."/>
            <person name="Poole A.M."/>
            <person name="Pritham E.J."/>
            <person name="Richards T.A."/>
            <person name="Rocap G."/>
            <person name="Roy S.W."/>
            <person name="Sarai C."/>
            <person name="Schaack S."/>
            <person name="Shirato S."/>
            <person name="Slamovits C.H."/>
            <person name="Spencer D.F."/>
            <person name="Suzuki S."/>
            <person name="Worden A.Z."/>
            <person name="Zauner S."/>
            <person name="Barry K."/>
            <person name="Bell C."/>
            <person name="Bharti A.K."/>
            <person name="Crow J.A."/>
            <person name="Grimwood J."/>
            <person name="Kramer R."/>
            <person name="Lindquist E."/>
            <person name="Lucas S."/>
            <person name="Salamov A."/>
            <person name="McFadden G.I."/>
            <person name="Lane C.E."/>
            <person name="Keeling P.J."/>
            <person name="Gray M.W."/>
            <person name="Grigoriev I.V."/>
            <person name="Archibald J.M."/>
        </authorList>
    </citation>
    <scope>NUCLEOTIDE SEQUENCE</scope>
    <source>
        <strain evidence="3">CCMP2712</strain>
    </source>
</reference>
<dbReference type="GO" id="GO:0016603">
    <property type="term" value="F:glutaminyl-peptide cyclotransferase activity"/>
    <property type="evidence" value="ECO:0007669"/>
    <property type="project" value="InterPro"/>
</dbReference>
<keyword evidence="3" id="KW-1185">Reference proteome</keyword>
<dbReference type="Proteomes" id="UP000011087">
    <property type="component" value="Unassembled WGS sequence"/>
</dbReference>
<dbReference type="Pfam" id="PF05096">
    <property type="entry name" value="Glu_cyclase_2"/>
    <property type="match status" value="1"/>
</dbReference>
<reference evidence="1 3" key="1">
    <citation type="journal article" date="2012" name="Nature">
        <title>Algal genomes reveal evolutionary mosaicism and the fate of nucleomorphs.</title>
        <authorList>
            <consortium name="DOE Joint Genome Institute"/>
            <person name="Curtis B.A."/>
            <person name="Tanifuji G."/>
            <person name="Burki F."/>
            <person name="Gruber A."/>
            <person name="Irimia M."/>
            <person name="Maruyama S."/>
            <person name="Arias M.C."/>
            <person name="Ball S.G."/>
            <person name="Gile G.H."/>
            <person name="Hirakawa Y."/>
            <person name="Hopkins J.F."/>
            <person name="Kuo A."/>
            <person name="Rensing S.A."/>
            <person name="Schmutz J."/>
            <person name="Symeonidi A."/>
            <person name="Elias M."/>
            <person name="Eveleigh R.J."/>
            <person name="Herman E.K."/>
            <person name="Klute M.J."/>
            <person name="Nakayama T."/>
            <person name="Obornik M."/>
            <person name="Reyes-Prieto A."/>
            <person name="Armbrust E.V."/>
            <person name="Aves S.J."/>
            <person name="Beiko R.G."/>
            <person name="Coutinho P."/>
            <person name="Dacks J.B."/>
            <person name="Durnford D.G."/>
            <person name="Fast N.M."/>
            <person name="Green B.R."/>
            <person name="Grisdale C.J."/>
            <person name="Hempel F."/>
            <person name="Henrissat B."/>
            <person name="Hoppner M.P."/>
            <person name="Ishida K."/>
            <person name="Kim E."/>
            <person name="Koreny L."/>
            <person name="Kroth P.G."/>
            <person name="Liu Y."/>
            <person name="Malik S.B."/>
            <person name="Maier U.G."/>
            <person name="McRose D."/>
            <person name="Mock T."/>
            <person name="Neilson J.A."/>
            <person name="Onodera N.T."/>
            <person name="Poole A.M."/>
            <person name="Pritham E.J."/>
            <person name="Richards T.A."/>
            <person name="Rocap G."/>
            <person name="Roy S.W."/>
            <person name="Sarai C."/>
            <person name="Schaack S."/>
            <person name="Shirato S."/>
            <person name="Slamovits C.H."/>
            <person name="Spencer D.F."/>
            <person name="Suzuki S."/>
            <person name="Worden A.Z."/>
            <person name="Zauner S."/>
            <person name="Barry K."/>
            <person name="Bell C."/>
            <person name="Bharti A.K."/>
            <person name="Crow J.A."/>
            <person name="Grimwood J."/>
            <person name="Kramer R."/>
            <person name="Lindquist E."/>
            <person name="Lucas S."/>
            <person name="Salamov A."/>
            <person name="McFadden G.I."/>
            <person name="Lane C.E."/>
            <person name="Keeling P.J."/>
            <person name="Gray M.W."/>
            <person name="Grigoriev I.V."/>
            <person name="Archibald J.M."/>
        </authorList>
    </citation>
    <scope>NUCLEOTIDE SEQUENCE</scope>
    <source>
        <strain evidence="1 3">CCMP2712</strain>
    </source>
</reference>
<reference evidence="2" key="3">
    <citation type="submission" date="2015-06" db="UniProtKB">
        <authorList>
            <consortium name="EnsemblProtists"/>
        </authorList>
    </citation>
    <scope>IDENTIFICATION</scope>
</reference>
<dbReference type="EMBL" id="JH992967">
    <property type="protein sequence ID" value="EKX54632.1"/>
    <property type="molecule type" value="Genomic_DNA"/>
</dbReference>
<dbReference type="OMA" id="DMNDGWG"/>
<dbReference type="AlphaFoldDB" id="L1K203"/>
<accession>L1K203</accession>